<dbReference type="PANTHER" id="PTHR31677">
    <property type="entry name" value="AP2 DOMAIN CLASS TRANSCRIPTION FACTOR"/>
    <property type="match status" value="1"/>
</dbReference>
<sequence length="332" mass="37105">MDTSKTSEENPFPLFEPIQTQAGIYLLQRNTSLSQPSERRGRRKKAEPGRFLGVRRRPWGRYAAEIRDPNTKERHWLGTFDTAQEAALAYDRAALSMKGNQARTNFIYSNETNSSFHSLLGSTPPFDFQTKTLLQNSEILNPTEPKKLKNNEVGESAKKEMVVENFFFPSDDDNRNSGYLDCIVPQHCLKPPDTQVNISSDESNEKSMNLEGFSSEKGTEFDFLDDATLMGSSKVGSLSCYGGLESGMWDVSHPWGVSSWDFSALIKEPLMVDNSACMGTFFKGDLGNPCFDDELMMMMAEGSPSTSRNYSSFYSTFADAAVDLGYGSTDHF</sequence>
<keyword evidence="5 10" id="KW-0238">DNA-binding</keyword>
<reference evidence="10 11" key="1">
    <citation type="submission" date="2024-01" db="EMBL/GenBank/DDBJ databases">
        <title>The complete chloroplast genome sequence of Lithospermum erythrorhizon: insights into the phylogenetic relationship among Boraginaceae species and the maternal lineages of purple gromwells.</title>
        <authorList>
            <person name="Okada T."/>
            <person name="Watanabe K."/>
        </authorList>
    </citation>
    <scope>NUCLEOTIDE SEQUENCE [LARGE SCALE GENOMIC DNA]</scope>
</reference>
<protein>
    <submittedName>
        <fullName evidence="10">DNA-binding transcription factor</fullName>
    </submittedName>
</protein>
<dbReference type="Pfam" id="PF00847">
    <property type="entry name" value="AP2"/>
    <property type="match status" value="1"/>
</dbReference>
<evidence type="ECO:0000256" key="6">
    <source>
        <dbReference type="ARBA" id="ARBA00023163"/>
    </source>
</evidence>
<evidence type="ECO:0000256" key="8">
    <source>
        <dbReference type="SAM" id="MobiDB-lite"/>
    </source>
</evidence>
<evidence type="ECO:0000313" key="11">
    <source>
        <dbReference type="Proteomes" id="UP001454036"/>
    </source>
</evidence>
<evidence type="ECO:0000313" key="10">
    <source>
        <dbReference type="EMBL" id="GAA0155137.1"/>
    </source>
</evidence>
<feature type="region of interest" description="Disordered" evidence="8">
    <location>
        <begin position="30"/>
        <end position="49"/>
    </location>
</feature>
<dbReference type="InterPro" id="IPR001471">
    <property type="entry name" value="AP2/ERF_dom"/>
</dbReference>
<dbReference type="SUPFAM" id="SSF54171">
    <property type="entry name" value="DNA-binding domain"/>
    <property type="match status" value="1"/>
</dbReference>
<dbReference type="GO" id="GO:0005634">
    <property type="term" value="C:nucleus"/>
    <property type="evidence" value="ECO:0007669"/>
    <property type="project" value="UniProtKB-SubCell"/>
</dbReference>
<evidence type="ECO:0000256" key="3">
    <source>
        <dbReference type="ARBA" id="ARBA00022821"/>
    </source>
</evidence>
<dbReference type="GO" id="GO:0003700">
    <property type="term" value="F:DNA-binding transcription factor activity"/>
    <property type="evidence" value="ECO:0007669"/>
    <property type="project" value="InterPro"/>
</dbReference>
<dbReference type="InterPro" id="IPR036955">
    <property type="entry name" value="AP2/ERF_dom_sf"/>
</dbReference>
<dbReference type="PANTHER" id="PTHR31677:SF49">
    <property type="entry name" value="ETHYLENE-RESPONSIVE TRANSCRIPTION FACTOR ERF086"/>
    <property type="match status" value="1"/>
</dbReference>
<comment type="subcellular location">
    <subcellularLocation>
        <location evidence="1">Nucleus</location>
    </subcellularLocation>
</comment>
<evidence type="ECO:0000259" key="9">
    <source>
        <dbReference type="PROSITE" id="PS51032"/>
    </source>
</evidence>
<feature type="domain" description="AP2/ERF" evidence="9">
    <location>
        <begin position="50"/>
        <end position="107"/>
    </location>
</feature>
<gene>
    <name evidence="10" type="ORF">LIER_12934</name>
</gene>
<dbReference type="InterPro" id="IPR016177">
    <property type="entry name" value="DNA-bd_dom_sf"/>
</dbReference>
<comment type="caution">
    <text evidence="10">The sequence shown here is derived from an EMBL/GenBank/DDBJ whole genome shotgun (WGS) entry which is preliminary data.</text>
</comment>
<keyword evidence="6" id="KW-0804">Transcription</keyword>
<dbReference type="EMBL" id="BAABME010002552">
    <property type="protein sequence ID" value="GAA0155137.1"/>
    <property type="molecule type" value="Genomic_DNA"/>
</dbReference>
<evidence type="ECO:0000256" key="1">
    <source>
        <dbReference type="ARBA" id="ARBA00004123"/>
    </source>
</evidence>
<organism evidence="10 11">
    <name type="scientific">Lithospermum erythrorhizon</name>
    <name type="common">Purple gromwell</name>
    <name type="synonym">Lithospermum officinale var. erythrorhizon</name>
    <dbReference type="NCBI Taxonomy" id="34254"/>
    <lineage>
        <taxon>Eukaryota</taxon>
        <taxon>Viridiplantae</taxon>
        <taxon>Streptophyta</taxon>
        <taxon>Embryophyta</taxon>
        <taxon>Tracheophyta</taxon>
        <taxon>Spermatophyta</taxon>
        <taxon>Magnoliopsida</taxon>
        <taxon>eudicotyledons</taxon>
        <taxon>Gunneridae</taxon>
        <taxon>Pentapetalae</taxon>
        <taxon>asterids</taxon>
        <taxon>lamiids</taxon>
        <taxon>Boraginales</taxon>
        <taxon>Boraginaceae</taxon>
        <taxon>Boraginoideae</taxon>
        <taxon>Lithospermeae</taxon>
        <taxon>Lithospermum</taxon>
    </lineage>
</organism>
<dbReference type="FunFam" id="3.30.730.10:FF:000001">
    <property type="entry name" value="Ethylene-responsive transcription factor 2"/>
    <property type="match status" value="1"/>
</dbReference>
<dbReference type="Proteomes" id="UP001454036">
    <property type="component" value="Unassembled WGS sequence"/>
</dbReference>
<accession>A0AAV3PTM5</accession>
<dbReference type="GO" id="GO:0003677">
    <property type="term" value="F:DNA binding"/>
    <property type="evidence" value="ECO:0007669"/>
    <property type="project" value="UniProtKB-KW"/>
</dbReference>
<dbReference type="CDD" id="cd00018">
    <property type="entry name" value="AP2"/>
    <property type="match status" value="1"/>
</dbReference>
<evidence type="ECO:0000256" key="2">
    <source>
        <dbReference type="ARBA" id="ARBA00022745"/>
    </source>
</evidence>
<keyword evidence="2" id="KW-0936">Ethylene signaling pathway</keyword>
<keyword evidence="11" id="KW-1185">Reference proteome</keyword>
<dbReference type="PROSITE" id="PS51032">
    <property type="entry name" value="AP2_ERF"/>
    <property type="match status" value="1"/>
</dbReference>
<evidence type="ECO:0000256" key="7">
    <source>
        <dbReference type="ARBA" id="ARBA00023242"/>
    </source>
</evidence>
<dbReference type="GO" id="GO:0009873">
    <property type="term" value="P:ethylene-activated signaling pathway"/>
    <property type="evidence" value="ECO:0007669"/>
    <property type="project" value="UniProtKB-KW"/>
</dbReference>
<keyword evidence="3" id="KW-0611">Plant defense</keyword>
<dbReference type="Gene3D" id="3.30.730.10">
    <property type="entry name" value="AP2/ERF domain"/>
    <property type="match status" value="1"/>
</dbReference>
<dbReference type="AlphaFoldDB" id="A0AAV3PTM5"/>
<keyword evidence="4" id="KW-0805">Transcription regulation</keyword>
<evidence type="ECO:0000256" key="4">
    <source>
        <dbReference type="ARBA" id="ARBA00023015"/>
    </source>
</evidence>
<dbReference type="PRINTS" id="PR00367">
    <property type="entry name" value="ETHRSPELEMNT"/>
</dbReference>
<dbReference type="GO" id="GO:0006952">
    <property type="term" value="P:defense response"/>
    <property type="evidence" value="ECO:0007669"/>
    <property type="project" value="UniProtKB-KW"/>
</dbReference>
<name>A0AAV3PTM5_LITER</name>
<evidence type="ECO:0000256" key="5">
    <source>
        <dbReference type="ARBA" id="ARBA00023125"/>
    </source>
</evidence>
<keyword evidence="7" id="KW-0539">Nucleus</keyword>
<proteinExistence type="predicted"/>
<dbReference type="SMART" id="SM00380">
    <property type="entry name" value="AP2"/>
    <property type="match status" value="1"/>
</dbReference>